<protein>
    <submittedName>
        <fullName evidence="2">Uncharacterized protein</fullName>
    </submittedName>
</protein>
<proteinExistence type="predicted"/>
<evidence type="ECO:0000256" key="1">
    <source>
        <dbReference type="SAM" id="MobiDB-lite"/>
    </source>
</evidence>
<accession>A0AAV0CWA7</accession>
<evidence type="ECO:0000313" key="2">
    <source>
        <dbReference type="EMBL" id="CAH9084294.1"/>
    </source>
</evidence>
<comment type="caution">
    <text evidence="2">The sequence shown here is derived from an EMBL/GenBank/DDBJ whole genome shotgun (WGS) entry which is preliminary data.</text>
</comment>
<feature type="non-terminal residue" evidence="2">
    <location>
        <position position="100"/>
    </location>
</feature>
<feature type="region of interest" description="Disordered" evidence="1">
    <location>
        <begin position="29"/>
        <end position="65"/>
    </location>
</feature>
<keyword evidence="3" id="KW-1185">Reference proteome</keyword>
<evidence type="ECO:0000313" key="3">
    <source>
        <dbReference type="Proteomes" id="UP001152523"/>
    </source>
</evidence>
<name>A0AAV0CWA7_9ASTE</name>
<gene>
    <name evidence="2" type="ORF">CEPIT_LOCUS8843</name>
</gene>
<reference evidence="2" key="1">
    <citation type="submission" date="2022-07" db="EMBL/GenBank/DDBJ databases">
        <authorList>
            <person name="Macas J."/>
            <person name="Novak P."/>
            <person name="Neumann P."/>
        </authorList>
    </citation>
    <scope>NUCLEOTIDE SEQUENCE</scope>
</reference>
<sequence>MESESDIFYSSTKQSVIESFGGFAAPSVITVHPPEQPRNKGSRPRIKSSKEVSIQESKRPKRLRRSCVEMSHRDSWNCPLNTKDCLRSRLLVINVFSLFL</sequence>
<dbReference type="AlphaFoldDB" id="A0AAV0CWA7"/>
<dbReference type="EMBL" id="CAMAPF010000046">
    <property type="protein sequence ID" value="CAH9084294.1"/>
    <property type="molecule type" value="Genomic_DNA"/>
</dbReference>
<organism evidence="2 3">
    <name type="scientific">Cuscuta epithymum</name>
    <dbReference type="NCBI Taxonomy" id="186058"/>
    <lineage>
        <taxon>Eukaryota</taxon>
        <taxon>Viridiplantae</taxon>
        <taxon>Streptophyta</taxon>
        <taxon>Embryophyta</taxon>
        <taxon>Tracheophyta</taxon>
        <taxon>Spermatophyta</taxon>
        <taxon>Magnoliopsida</taxon>
        <taxon>eudicotyledons</taxon>
        <taxon>Gunneridae</taxon>
        <taxon>Pentapetalae</taxon>
        <taxon>asterids</taxon>
        <taxon>lamiids</taxon>
        <taxon>Solanales</taxon>
        <taxon>Convolvulaceae</taxon>
        <taxon>Cuscuteae</taxon>
        <taxon>Cuscuta</taxon>
        <taxon>Cuscuta subgen. Cuscuta</taxon>
    </lineage>
</organism>
<dbReference type="Proteomes" id="UP001152523">
    <property type="component" value="Unassembled WGS sequence"/>
</dbReference>